<dbReference type="Proteomes" id="UP001342418">
    <property type="component" value="Chromosome"/>
</dbReference>
<dbReference type="InterPro" id="IPR050109">
    <property type="entry name" value="HTH-type_TetR-like_transc_reg"/>
</dbReference>
<proteinExistence type="predicted"/>
<evidence type="ECO:0000256" key="1">
    <source>
        <dbReference type="ARBA" id="ARBA00023125"/>
    </source>
</evidence>
<dbReference type="Pfam" id="PF14246">
    <property type="entry name" value="TetR_C_7"/>
    <property type="match status" value="1"/>
</dbReference>
<name>A0ABY5MMN5_9HYPH</name>
<dbReference type="EMBL" id="CP030941">
    <property type="protein sequence ID" value="UUP19234.1"/>
    <property type="molecule type" value="Genomic_DNA"/>
</dbReference>
<dbReference type="PANTHER" id="PTHR30055:SF146">
    <property type="entry name" value="HTH-TYPE TRANSCRIPTIONAL DUAL REGULATOR CECR"/>
    <property type="match status" value="1"/>
</dbReference>
<accession>A0ABY5MMN5</accession>
<dbReference type="Gene3D" id="1.10.357.10">
    <property type="entry name" value="Tetracycline Repressor, domain 2"/>
    <property type="match status" value="1"/>
</dbReference>
<keyword evidence="5" id="KW-1185">Reference proteome</keyword>
<dbReference type="SUPFAM" id="SSF46689">
    <property type="entry name" value="Homeodomain-like"/>
    <property type="match status" value="1"/>
</dbReference>
<reference evidence="4 5" key="1">
    <citation type="submission" date="2018-07" db="EMBL/GenBank/DDBJ databases">
        <title>Genome sequence of Nitratireductor thuwali#1536.</title>
        <authorList>
            <person name="Michoud G."/>
            <person name="Merlino G."/>
            <person name="Sefrji F.O."/>
            <person name="Daffonchio D."/>
        </authorList>
    </citation>
    <scope>NUCLEOTIDE SEQUENCE [LARGE SCALE GENOMIC DNA]</scope>
    <source>
        <strain evidence="5">Nit1536</strain>
    </source>
</reference>
<dbReference type="InterPro" id="IPR009057">
    <property type="entry name" value="Homeodomain-like_sf"/>
</dbReference>
<dbReference type="InterPro" id="IPR039536">
    <property type="entry name" value="TetR_C_Proteobacteria"/>
</dbReference>
<evidence type="ECO:0000256" key="2">
    <source>
        <dbReference type="PROSITE-ProRule" id="PRU00335"/>
    </source>
</evidence>
<evidence type="ECO:0000313" key="4">
    <source>
        <dbReference type="EMBL" id="UUP19234.1"/>
    </source>
</evidence>
<feature type="domain" description="HTH tetR-type" evidence="3">
    <location>
        <begin position="7"/>
        <end position="67"/>
    </location>
</feature>
<sequence>MRKETRAERHRQIEKVAYKLVRERGYGATSMLAIAREANASNETLYRWYGGKRGLFKTMVERNASETQARLEAALSSGADPMSALEEIAPILLSMLLGEKAIALNRAAAADESGELGKTIAAAGRDRVFPLIERLIGRAIADGMLAAPSAHTATEWFLSLLIGDRQIRRAIGAIPPPSGSEAESCAADAVAAFRKLCSA</sequence>
<dbReference type="Gene3D" id="1.10.10.60">
    <property type="entry name" value="Homeodomain-like"/>
    <property type="match status" value="1"/>
</dbReference>
<dbReference type="Pfam" id="PF00440">
    <property type="entry name" value="TetR_N"/>
    <property type="match status" value="1"/>
</dbReference>
<evidence type="ECO:0000313" key="5">
    <source>
        <dbReference type="Proteomes" id="UP001342418"/>
    </source>
</evidence>
<keyword evidence="1 2" id="KW-0238">DNA-binding</keyword>
<dbReference type="RefSeq" id="WP_338531408.1">
    <property type="nucleotide sequence ID" value="NZ_CP030941.1"/>
</dbReference>
<organism evidence="4 5">
    <name type="scientific">Nitratireductor thuwali</name>
    <dbReference type="NCBI Taxonomy" id="2267699"/>
    <lineage>
        <taxon>Bacteria</taxon>
        <taxon>Pseudomonadati</taxon>
        <taxon>Pseudomonadota</taxon>
        <taxon>Alphaproteobacteria</taxon>
        <taxon>Hyphomicrobiales</taxon>
        <taxon>Phyllobacteriaceae</taxon>
        <taxon>Nitratireductor</taxon>
    </lineage>
</organism>
<gene>
    <name evidence="4" type="ORF">NTH_03729</name>
</gene>
<protein>
    <recommendedName>
        <fullName evidence="3">HTH tetR-type domain-containing protein</fullName>
    </recommendedName>
</protein>
<dbReference type="InterPro" id="IPR001647">
    <property type="entry name" value="HTH_TetR"/>
</dbReference>
<dbReference type="PANTHER" id="PTHR30055">
    <property type="entry name" value="HTH-TYPE TRANSCRIPTIONAL REGULATOR RUTR"/>
    <property type="match status" value="1"/>
</dbReference>
<evidence type="ECO:0000259" key="3">
    <source>
        <dbReference type="PROSITE" id="PS50977"/>
    </source>
</evidence>
<feature type="DNA-binding region" description="H-T-H motif" evidence="2">
    <location>
        <begin position="30"/>
        <end position="49"/>
    </location>
</feature>
<dbReference type="PROSITE" id="PS50977">
    <property type="entry name" value="HTH_TETR_2"/>
    <property type="match status" value="1"/>
</dbReference>